<dbReference type="Proteomes" id="UP000807353">
    <property type="component" value="Unassembled WGS sequence"/>
</dbReference>
<proteinExistence type="predicted"/>
<dbReference type="OrthoDB" id="3053768at2759"/>
<organism evidence="1 2">
    <name type="scientific">Collybia nuda</name>
    <dbReference type="NCBI Taxonomy" id="64659"/>
    <lineage>
        <taxon>Eukaryota</taxon>
        <taxon>Fungi</taxon>
        <taxon>Dikarya</taxon>
        <taxon>Basidiomycota</taxon>
        <taxon>Agaricomycotina</taxon>
        <taxon>Agaricomycetes</taxon>
        <taxon>Agaricomycetidae</taxon>
        <taxon>Agaricales</taxon>
        <taxon>Tricholomatineae</taxon>
        <taxon>Clitocybaceae</taxon>
        <taxon>Collybia</taxon>
    </lineage>
</organism>
<accession>A0A9P6CNL7</accession>
<dbReference type="AlphaFoldDB" id="A0A9P6CNL7"/>
<keyword evidence="2" id="KW-1185">Reference proteome</keyword>
<evidence type="ECO:0000313" key="2">
    <source>
        <dbReference type="Proteomes" id="UP000807353"/>
    </source>
</evidence>
<gene>
    <name evidence="1" type="ORF">BDZ94DRAFT_1250787</name>
</gene>
<name>A0A9P6CNL7_9AGAR</name>
<reference evidence="1" key="1">
    <citation type="submission" date="2020-11" db="EMBL/GenBank/DDBJ databases">
        <authorList>
            <consortium name="DOE Joint Genome Institute"/>
            <person name="Ahrendt S."/>
            <person name="Riley R."/>
            <person name="Andreopoulos W."/>
            <person name="Labutti K."/>
            <person name="Pangilinan J."/>
            <person name="Ruiz-Duenas F.J."/>
            <person name="Barrasa J.M."/>
            <person name="Sanchez-Garcia M."/>
            <person name="Camarero S."/>
            <person name="Miyauchi S."/>
            <person name="Serrano A."/>
            <person name="Linde D."/>
            <person name="Babiker R."/>
            <person name="Drula E."/>
            <person name="Ayuso-Fernandez I."/>
            <person name="Pacheco R."/>
            <person name="Padilla G."/>
            <person name="Ferreira P."/>
            <person name="Barriuso J."/>
            <person name="Kellner H."/>
            <person name="Castanera R."/>
            <person name="Alfaro M."/>
            <person name="Ramirez L."/>
            <person name="Pisabarro A.G."/>
            <person name="Kuo A."/>
            <person name="Tritt A."/>
            <person name="Lipzen A."/>
            <person name="He G."/>
            <person name="Yan M."/>
            <person name="Ng V."/>
            <person name="Cullen D."/>
            <person name="Martin F."/>
            <person name="Rosso M.-N."/>
            <person name="Henrissat B."/>
            <person name="Hibbett D."/>
            <person name="Martinez A.T."/>
            <person name="Grigoriev I.V."/>
        </authorList>
    </citation>
    <scope>NUCLEOTIDE SEQUENCE</scope>
    <source>
        <strain evidence="1">CBS 247.69</strain>
    </source>
</reference>
<dbReference type="EMBL" id="MU150240">
    <property type="protein sequence ID" value="KAF9466793.1"/>
    <property type="molecule type" value="Genomic_DNA"/>
</dbReference>
<comment type="caution">
    <text evidence="1">The sequence shown here is derived from an EMBL/GenBank/DDBJ whole genome shotgun (WGS) entry which is preliminary data.</text>
</comment>
<evidence type="ECO:0000313" key="1">
    <source>
        <dbReference type="EMBL" id="KAF9466793.1"/>
    </source>
</evidence>
<protein>
    <submittedName>
        <fullName evidence="1">Uncharacterized protein</fullName>
    </submittedName>
</protein>
<sequence length="404" mass="44609">MQQFPQRPAAERRIIFKLAQTNDTSLCMLHQALNDYATSADDIVFSGRLFMHGEKVFVDKSMDSCSAKGRFVFVLEFSKEAHNGKEAEFTTGPSLLALAFKSATSIRKALCSFYKLLWARQDGSGRTETIVLALPPSFVGDHSNKGDPCLSMVPEKLARISTQDRVPFSTSPRTTHSPSFTSPIFSPLHVRALHLSPAPKFLPLRPLAPSPLLKRSSAIIRGKDLPFPAVPIRSQQRHSLPVLPIVEGHPKFTKGVTLRRASYARHQMSRPLSTKPLTEVATTFEPSTSESMAQEPLFACSKCPSSAYSEGSKRCRTFTRPSRNTAFLRVPPFPLPHRVSHPISLSLAPFPAAKGASRCIGEHYNNISGSIKNRMGVAGILKKRPRQLRLVDDNTLVQRPALST</sequence>